<dbReference type="SUPFAM" id="SSF48726">
    <property type="entry name" value="Immunoglobulin"/>
    <property type="match status" value="1"/>
</dbReference>
<dbReference type="Gene3D" id="2.60.40.10">
    <property type="entry name" value="Immunoglobulins"/>
    <property type="match status" value="1"/>
</dbReference>
<protein>
    <submittedName>
        <fullName evidence="7">Uncharacterized protein LOC112551885</fullName>
    </submittedName>
</protein>
<dbReference type="GeneID" id="112551885"/>
<dbReference type="GO" id="GO:0005102">
    <property type="term" value="F:signaling receptor binding"/>
    <property type="evidence" value="ECO:0007669"/>
    <property type="project" value="TreeGrafter"/>
</dbReference>
<evidence type="ECO:0000256" key="4">
    <source>
        <dbReference type="SAM" id="MobiDB-lite"/>
    </source>
</evidence>
<reference evidence="7" key="1">
    <citation type="submission" date="2025-08" db="UniProtKB">
        <authorList>
            <consortium name="RefSeq"/>
        </authorList>
    </citation>
    <scope>IDENTIFICATION</scope>
</reference>
<keyword evidence="3" id="KW-0393">Immunoglobulin domain</keyword>
<accession>A0A3Q0HHS3</accession>
<feature type="region of interest" description="Disordered" evidence="4">
    <location>
        <begin position="1"/>
        <end position="22"/>
    </location>
</feature>
<dbReference type="InterPro" id="IPR036179">
    <property type="entry name" value="Ig-like_dom_sf"/>
</dbReference>
<evidence type="ECO:0000313" key="7">
    <source>
        <dbReference type="RefSeq" id="XP_025071212.1"/>
    </source>
</evidence>
<dbReference type="Proteomes" id="UP000189705">
    <property type="component" value="Unplaced"/>
</dbReference>
<keyword evidence="6" id="KW-1185">Reference proteome</keyword>
<evidence type="ECO:0000313" key="6">
    <source>
        <dbReference type="Proteomes" id="UP000189705"/>
    </source>
</evidence>
<evidence type="ECO:0000256" key="2">
    <source>
        <dbReference type="ARBA" id="ARBA00023136"/>
    </source>
</evidence>
<gene>
    <name evidence="7" type="primary">LOC112551885</name>
</gene>
<dbReference type="GO" id="GO:0009897">
    <property type="term" value="C:external side of plasma membrane"/>
    <property type="evidence" value="ECO:0007669"/>
    <property type="project" value="TreeGrafter"/>
</dbReference>
<evidence type="ECO:0000259" key="5">
    <source>
        <dbReference type="PROSITE" id="PS50835"/>
    </source>
</evidence>
<dbReference type="RefSeq" id="XP_025071212.1">
    <property type="nucleotide sequence ID" value="XM_025215427.1"/>
</dbReference>
<organism evidence="6 7">
    <name type="scientific">Alligator sinensis</name>
    <name type="common">Chinese alligator</name>
    <dbReference type="NCBI Taxonomy" id="38654"/>
    <lineage>
        <taxon>Eukaryota</taxon>
        <taxon>Metazoa</taxon>
        <taxon>Chordata</taxon>
        <taxon>Craniata</taxon>
        <taxon>Vertebrata</taxon>
        <taxon>Euteleostomi</taxon>
        <taxon>Archelosauria</taxon>
        <taxon>Archosauria</taxon>
        <taxon>Crocodylia</taxon>
        <taxon>Alligatoridae</taxon>
        <taxon>Alligatorinae</taxon>
        <taxon>Alligator</taxon>
    </lineage>
</organism>
<dbReference type="GO" id="GO:0050852">
    <property type="term" value="P:T cell receptor signaling pathway"/>
    <property type="evidence" value="ECO:0007669"/>
    <property type="project" value="TreeGrafter"/>
</dbReference>
<sequence length="311" mass="33453">MGIFRADEPLMPPPPGRRGSDGMAVLAGTVLTQIVVCVLAGQGKLDSPSDAWDGADVLLLCNVLCRGHFDLLGAVVNWQLPGEPSVVVDSFFHGQAHPEHQDARYRGRTQLFPGEFAKGNASLLLRGTTLGNAGNYSCHAVLCARTPHTQRVVELQVTGLAGGGTRTQGTGLCWLLLLPMLLFHLWLLGDNGELPARLCFKSCWEPGPGALQHWQLIQDKRSLGWHSAVCSAPQMPVLAPCLTGRFNSPGSLESQDPSAHRKKWTGFAFIHTSVQMGKAGLDAAGREKEKNQLSTPRNAGVLMRSINKGSL</sequence>
<dbReference type="InterPro" id="IPR007110">
    <property type="entry name" value="Ig-like_dom"/>
</dbReference>
<keyword evidence="2" id="KW-0472">Membrane</keyword>
<feature type="domain" description="Ig-like" evidence="5">
    <location>
        <begin position="53"/>
        <end position="154"/>
    </location>
</feature>
<dbReference type="InterPro" id="IPR013783">
    <property type="entry name" value="Ig-like_fold"/>
</dbReference>
<dbReference type="InParanoid" id="A0A3Q0HHS3"/>
<dbReference type="AlphaFoldDB" id="A0A3Q0HHS3"/>
<dbReference type="InterPro" id="IPR050504">
    <property type="entry name" value="IgSF_BTN/MOG"/>
</dbReference>
<name>A0A3Q0HHS3_ALLSI</name>
<comment type="subcellular location">
    <subcellularLocation>
        <location evidence="1">Membrane</location>
    </subcellularLocation>
</comment>
<evidence type="ECO:0000256" key="1">
    <source>
        <dbReference type="ARBA" id="ARBA00004370"/>
    </source>
</evidence>
<dbReference type="PROSITE" id="PS50835">
    <property type="entry name" value="IG_LIKE"/>
    <property type="match status" value="1"/>
</dbReference>
<evidence type="ECO:0000256" key="3">
    <source>
        <dbReference type="ARBA" id="ARBA00023319"/>
    </source>
</evidence>
<dbReference type="GO" id="GO:0001817">
    <property type="term" value="P:regulation of cytokine production"/>
    <property type="evidence" value="ECO:0007669"/>
    <property type="project" value="TreeGrafter"/>
</dbReference>
<dbReference type="PANTHER" id="PTHR24100">
    <property type="entry name" value="BUTYROPHILIN"/>
    <property type="match status" value="1"/>
</dbReference>
<proteinExistence type="predicted"/>
<dbReference type="KEGG" id="asn:112551885"/>